<comment type="subcellular location">
    <subcellularLocation>
        <location evidence="1">Cell membrane</location>
        <topology evidence="1">Multi-pass membrane protein</topology>
    </subcellularLocation>
</comment>
<dbReference type="Pfam" id="PF03739">
    <property type="entry name" value="LptF_LptG"/>
    <property type="match status" value="1"/>
</dbReference>
<feature type="transmembrane region" description="Helical" evidence="6">
    <location>
        <begin position="63"/>
        <end position="81"/>
    </location>
</feature>
<proteinExistence type="predicted"/>
<dbReference type="RefSeq" id="WP_198475479.1">
    <property type="nucleotide sequence ID" value="NZ_JADGMQ010000003.1"/>
</dbReference>
<keyword evidence="4 6" id="KW-1133">Transmembrane helix</keyword>
<keyword evidence="3 6" id="KW-0812">Transmembrane</keyword>
<accession>A0ABS0SCX5</accession>
<feature type="transmembrane region" description="Helical" evidence="6">
    <location>
        <begin position="339"/>
        <end position="356"/>
    </location>
</feature>
<evidence type="ECO:0000313" key="7">
    <source>
        <dbReference type="EMBL" id="MBI1620273.1"/>
    </source>
</evidence>
<organism evidence="7 8">
    <name type="scientific">Aquamicrobium zhengzhouense</name>
    <dbReference type="NCBI Taxonomy" id="2781738"/>
    <lineage>
        <taxon>Bacteria</taxon>
        <taxon>Pseudomonadati</taxon>
        <taxon>Pseudomonadota</taxon>
        <taxon>Alphaproteobacteria</taxon>
        <taxon>Hyphomicrobiales</taxon>
        <taxon>Phyllobacteriaceae</taxon>
        <taxon>Aquamicrobium</taxon>
    </lineage>
</organism>
<reference evidence="7 8" key="1">
    <citation type="submission" date="2020-10" db="EMBL/GenBank/DDBJ databases">
        <title>Aquamicrobium zhengzhouensis sp. nov., a exopolysaccharide producing bacterium isolated from farmland soil.</title>
        <authorList>
            <person name="Wang X."/>
        </authorList>
    </citation>
    <scope>NUCLEOTIDE SEQUENCE [LARGE SCALE GENOMIC DNA]</scope>
    <source>
        <strain evidence="8">cd-1</strain>
    </source>
</reference>
<evidence type="ECO:0000256" key="1">
    <source>
        <dbReference type="ARBA" id="ARBA00004651"/>
    </source>
</evidence>
<dbReference type="Proteomes" id="UP000601789">
    <property type="component" value="Unassembled WGS sequence"/>
</dbReference>
<dbReference type="EMBL" id="JADGMQ010000003">
    <property type="protein sequence ID" value="MBI1620273.1"/>
    <property type="molecule type" value="Genomic_DNA"/>
</dbReference>
<evidence type="ECO:0000256" key="5">
    <source>
        <dbReference type="ARBA" id="ARBA00023136"/>
    </source>
</evidence>
<dbReference type="NCBIfam" id="TIGR04408">
    <property type="entry name" value="LptG_lptG"/>
    <property type="match status" value="1"/>
</dbReference>
<name>A0ABS0SCX5_9HYPH</name>
<keyword evidence="2" id="KW-1003">Cell membrane</keyword>
<evidence type="ECO:0000256" key="2">
    <source>
        <dbReference type="ARBA" id="ARBA00022475"/>
    </source>
</evidence>
<evidence type="ECO:0000256" key="3">
    <source>
        <dbReference type="ARBA" id="ARBA00022692"/>
    </source>
</evidence>
<feature type="transmembrane region" description="Helical" evidence="6">
    <location>
        <begin position="102"/>
        <end position="121"/>
    </location>
</feature>
<gene>
    <name evidence="7" type="primary">lptG</name>
    <name evidence="7" type="ORF">IOD40_06295</name>
</gene>
<feature type="transmembrane region" description="Helical" evidence="6">
    <location>
        <begin position="305"/>
        <end position="327"/>
    </location>
</feature>
<comment type="caution">
    <text evidence="7">The sequence shown here is derived from an EMBL/GenBank/DDBJ whole genome shotgun (WGS) entry which is preliminary data.</text>
</comment>
<sequence>MIGFTLGRYFFMRYLSITFWFFAGVAALVFIISFTEFAGRAGGLPDYSASHALAFAGLQTPMIMQQAVPFICLIAGIVTLVSLNRRYELVVARSAGISAWQFLFPIGLAAFFSGVLTLALLNPLAAYGVEKSESIEAGLRGTQPTAMPDTPWIKQRTSEGETIIGSQSVLNLGLELRGATFLRIGEDGGISERIDAEVAYLRDGHWELRNATRYGEGGLPERIDTIQVPSNLTPEFVLERLANPETIPFYELPRKIAAARTFGLSADAFAMHFHSLAALPALLVTMTLIAATVSMRFARMGQSATIILGGVLAGFLLYVVSVLVQAFGSAGFVPPLAAAWFPVIVAGFFGVTFLLYREDG</sequence>
<dbReference type="InterPro" id="IPR005495">
    <property type="entry name" value="LptG/LptF_permease"/>
</dbReference>
<feature type="transmembrane region" description="Helical" evidence="6">
    <location>
        <begin position="273"/>
        <end position="293"/>
    </location>
</feature>
<keyword evidence="5 6" id="KW-0472">Membrane</keyword>
<keyword evidence="8" id="KW-1185">Reference proteome</keyword>
<dbReference type="InterPro" id="IPR030923">
    <property type="entry name" value="LptG"/>
</dbReference>
<protein>
    <submittedName>
        <fullName evidence="7">LPS export ABC transporter permease LptG</fullName>
    </submittedName>
</protein>
<feature type="transmembrane region" description="Helical" evidence="6">
    <location>
        <begin position="12"/>
        <end position="34"/>
    </location>
</feature>
<evidence type="ECO:0000256" key="6">
    <source>
        <dbReference type="SAM" id="Phobius"/>
    </source>
</evidence>
<evidence type="ECO:0000313" key="8">
    <source>
        <dbReference type="Proteomes" id="UP000601789"/>
    </source>
</evidence>
<dbReference type="PANTHER" id="PTHR33529">
    <property type="entry name" value="SLR0882 PROTEIN-RELATED"/>
    <property type="match status" value="1"/>
</dbReference>
<dbReference type="PANTHER" id="PTHR33529:SF2">
    <property type="entry name" value="LIPOPOLYSACCHARIDE EXPORT SYSTEM PERMEASE PROTEIN LPTG"/>
    <property type="match status" value="1"/>
</dbReference>
<evidence type="ECO:0000256" key="4">
    <source>
        <dbReference type="ARBA" id="ARBA00022989"/>
    </source>
</evidence>